<name>A0A8X6TIW8_NEPPI</name>
<proteinExistence type="predicted"/>
<comment type="caution">
    <text evidence="1">The sequence shown here is derived from an EMBL/GenBank/DDBJ whole genome shotgun (WGS) entry which is preliminary data.</text>
</comment>
<accession>A0A8X6TIW8</accession>
<gene>
    <name evidence="1" type="ORF">NPIL_400651</name>
</gene>
<keyword evidence="2" id="KW-1185">Reference proteome</keyword>
<protein>
    <submittedName>
        <fullName evidence="1">Uncharacterized protein</fullName>
    </submittedName>
</protein>
<organism evidence="1 2">
    <name type="scientific">Nephila pilipes</name>
    <name type="common">Giant wood spider</name>
    <name type="synonym">Nephila maculata</name>
    <dbReference type="NCBI Taxonomy" id="299642"/>
    <lineage>
        <taxon>Eukaryota</taxon>
        <taxon>Metazoa</taxon>
        <taxon>Ecdysozoa</taxon>
        <taxon>Arthropoda</taxon>
        <taxon>Chelicerata</taxon>
        <taxon>Arachnida</taxon>
        <taxon>Araneae</taxon>
        <taxon>Araneomorphae</taxon>
        <taxon>Entelegynae</taxon>
        <taxon>Araneoidea</taxon>
        <taxon>Nephilidae</taxon>
        <taxon>Nephila</taxon>
    </lineage>
</organism>
<reference evidence="1" key="1">
    <citation type="submission" date="2020-08" db="EMBL/GenBank/DDBJ databases">
        <title>Multicomponent nature underlies the extraordinary mechanical properties of spider dragline silk.</title>
        <authorList>
            <person name="Kono N."/>
            <person name="Nakamura H."/>
            <person name="Mori M."/>
            <person name="Yoshida Y."/>
            <person name="Ohtoshi R."/>
            <person name="Malay A.D."/>
            <person name="Moran D.A.P."/>
            <person name="Tomita M."/>
            <person name="Numata K."/>
            <person name="Arakawa K."/>
        </authorList>
    </citation>
    <scope>NUCLEOTIDE SEQUENCE</scope>
</reference>
<evidence type="ECO:0000313" key="1">
    <source>
        <dbReference type="EMBL" id="GFT22457.1"/>
    </source>
</evidence>
<feature type="non-terminal residue" evidence="1">
    <location>
        <position position="1"/>
    </location>
</feature>
<evidence type="ECO:0000313" key="2">
    <source>
        <dbReference type="Proteomes" id="UP000887013"/>
    </source>
</evidence>
<dbReference type="EMBL" id="BMAW01059720">
    <property type="protein sequence ID" value="GFT22457.1"/>
    <property type="molecule type" value="Genomic_DNA"/>
</dbReference>
<dbReference type="Proteomes" id="UP000887013">
    <property type="component" value="Unassembled WGS sequence"/>
</dbReference>
<sequence>SFISVMDHEILMQLGTELQGADEKLPLLRNALNTID</sequence>
<dbReference type="AlphaFoldDB" id="A0A8X6TIW8"/>